<dbReference type="RefSeq" id="WP_102771178.1">
    <property type="nucleotide sequence ID" value="NZ_POQS01000001.1"/>
</dbReference>
<dbReference type="Proteomes" id="UP000235994">
    <property type="component" value="Unassembled WGS sequence"/>
</dbReference>
<feature type="region of interest" description="Disordered" evidence="1">
    <location>
        <begin position="18"/>
        <end position="64"/>
    </location>
</feature>
<proteinExistence type="predicted"/>
<organism evidence="3 4">
    <name type="scientific">Achromobacter pulmonis</name>
    <dbReference type="NCBI Taxonomy" id="1389932"/>
    <lineage>
        <taxon>Bacteria</taxon>
        <taxon>Pseudomonadati</taxon>
        <taxon>Pseudomonadota</taxon>
        <taxon>Betaproteobacteria</taxon>
        <taxon>Burkholderiales</taxon>
        <taxon>Alcaligenaceae</taxon>
        <taxon>Achromobacter</taxon>
    </lineage>
</organism>
<evidence type="ECO:0000313" key="4">
    <source>
        <dbReference type="Proteomes" id="UP000235994"/>
    </source>
</evidence>
<dbReference type="EMBL" id="POQS01000001">
    <property type="protein sequence ID" value="PND35237.1"/>
    <property type="molecule type" value="Genomic_DNA"/>
</dbReference>
<gene>
    <name evidence="3" type="ORF">C1I89_02265</name>
</gene>
<keyword evidence="4" id="KW-1185">Reference proteome</keyword>
<sequence>MRTLTTAGLVLAVMLAGCSGTGTSSYSSTSSRPSGSTAANPANYHSSSFGEPNNEPFQGVYPGH</sequence>
<dbReference type="PROSITE" id="PS51257">
    <property type="entry name" value="PROKAR_LIPOPROTEIN"/>
    <property type="match status" value="1"/>
</dbReference>
<keyword evidence="2" id="KW-0732">Signal</keyword>
<evidence type="ECO:0000256" key="2">
    <source>
        <dbReference type="SAM" id="SignalP"/>
    </source>
</evidence>
<protein>
    <recommendedName>
        <fullName evidence="5">Lipoprotein</fullName>
    </recommendedName>
</protein>
<feature type="chain" id="PRO_5014899263" description="Lipoprotein" evidence="2">
    <location>
        <begin position="25"/>
        <end position="64"/>
    </location>
</feature>
<comment type="caution">
    <text evidence="3">The sequence shown here is derived from an EMBL/GenBank/DDBJ whole genome shotgun (WGS) entry which is preliminary data.</text>
</comment>
<evidence type="ECO:0000313" key="3">
    <source>
        <dbReference type="EMBL" id="PND35237.1"/>
    </source>
</evidence>
<accession>A0A2N8KP54</accession>
<reference evidence="3 4" key="1">
    <citation type="submission" date="2018-01" db="EMBL/GenBank/DDBJ databases">
        <title>The draft genome of an aniline degradation strain ANB-1.</title>
        <authorList>
            <person name="Zhang L."/>
            <person name="Jiang J."/>
        </authorList>
    </citation>
    <scope>NUCLEOTIDE SEQUENCE [LARGE SCALE GENOMIC DNA]</scope>
    <source>
        <strain evidence="3 4">ANB-1</strain>
    </source>
</reference>
<feature type="signal peptide" evidence="2">
    <location>
        <begin position="1"/>
        <end position="24"/>
    </location>
</feature>
<feature type="compositionally biased region" description="Polar residues" evidence="1">
    <location>
        <begin position="38"/>
        <end position="51"/>
    </location>
</feature>
<feature type="compositionally biased region" description="Low complexity" evidence="1">
    <location>
        <begin position="18"/>
        <end position="37"/>
    </location>
</feature>
<evidence type="ECO:0008006" key="5">
    <source>
        <dbReference type="Google" id="ProtNLM"/>
    </source>
</evidence>
<evidence type="ECO:0000256" key="1">
    <source>
        <dbReference type="SAM" id="MobiDB-lite"/>
    </source>
</evidence>
<name>A0A2N8KP54_9BURK</name>
<dbReference type="AlphaFoldDB" id="A0A2N8KP54"/>